<feature type="transmembrane region" description="Helical" evidence="1">
    <location>
        <begin position="154"/>
        <end position="173"/>
    </location>
</feature>
<feature type="transmembrane region" description="Helical" evidence="1">
    <location>
        <begin position="7"/>
        <end position="24"/>
    </location>
</feature>
<accession>A0A5J6VLJ6</accession>
<reference evidence="2" key="1">
    <citation type="journal article" date="2019" name="Philos. Trans. R. Soc. Lond., B, Biol. Sci.">
        <title>Targeted metagenomic recovery of four divergent viruses reveals shared and distinctive characteristics of giant viruses of marine eukaryotes.</title>
        <authorList>
            <person name="Needham D.M."/>
            <person name="Poirier C."/>
            <person name="Hehenberger E."/>
            <person name="Jimenez V."/>
            <person name="Swalwell J.E."/>
            <person name="Santoro A.E."/>
            <person name="Worden A.Z."/>
        </authorList>
    </citation>
    <scope>NUCLEOTIDE SEQUENCE</scope>
    <source>
        <strain evidence="2">MPacV-611</strain>
    </source>
</reference>
<feature type="transmembrane region" description="Helical" evidence="1">
    <location>
        <begin position="56"/>
        <end position="74"/>
    </location>
</feature>
<sequence length="176" mass="21096">MIDKKNILNLSIIILSFLIEYTNLSMKKITPLHSISKEIFLLYITMSMWRNLNNKFIKYQGLAGFWLHFARLLIRNKQFLNIELKYQILGGISIIMLYNKYTLVFEPFIRLFITYKTYNILGYNPLIDIPVILSHMYIILFKNNVLKKSTIIKNFYYANLIYHIFEIILFFSLNTQ</sequence>
<protein>
    <submittedName>
        <fullName evidence="2">Uncharacterized protein</fullName>
    </submittedName>
</protein>
<organism evidence="2">
    <name type="scientific">Megaviridae environmental sample</name>
    <dbReference type="NCBI Taxonomy" id="1737588"/>
    <lineage>
        <taxon>Viruses</taxon>
        <taxon>Varidnaviria</taxon>
        <taxon>Bamfordvirae</taxon>
        <taxon>Nucleocytoviricota</taxon>
        <taxon>Megaviricetes</taxon>
        <taxon>Imitervirales</taxon>
        <taxon>Mimiviridae</taxon>
        <taxon>environmental samples</taxon>
    </lineage>
</organism>
<feature type="transmembrane region" description="Helical" evidence="1">
    <location>
        <begin position="86"/>
        <end position="103"/>
    </location>
</feature>
<evidence type="ECO:0000256" key="1">
    <source>
        <dbReference type="SAM" id="Phobius"/>
    </source>
</evidence>
<feature type="transmembrane region" description="Helical" evidence="1">
    <location>
        <begin position="123"/>
        <end position="142"/>
    </location>
</feature>
<proteinExistence type="predicted"/>
<keyword evidence="1" id="KW-1133">Transmembrane helix</keyword>
<keyword evidence="1" id="KW-0472">Membrane</keyword>
<name>A0A5J6VLJ6_9VIRU</name>
<evidence type="ECO:0000313" key="2">
    <source>
        <dbReference type="EMBL" id="QFG74361.1"/>
    </source>
</evidence>
<dbReference type="EMBL" id="MN448286">
    <property type="protein sequence ID" value="QFG74361.1"/>
    <property type="molecule type" value="Genomic_DNA"/>
</dbReference>
<keyword evidence="1" id="KW-0812">Transmembrane</keyword>